<dbReference type="GO" id="GO:0016533">
    <property type="term" value="C:protein kinase 5 complex"/>
    <property type="evidence" value="ECO:0007669"/>
    <property type="project" value="InterPro"/>
</dbReference>
<dbReference type="SUPFAM" id="SSF89550">
    <property type="entry name" value="PHP domain-like"/>
    <property type="match status" value="1"/>
</dbReference>
<feature type="compositionally biased region" description="Basic and acidic residues" evidence="1">
    <location>
        <begin position="254"/>
        <end position="275"/>
    </location>
</feature>
<feature type="chain" id="PRO_5038882847" evidence="3">
    <location>
        <begin position="24"/>
        <end position="2298"/>
    </location>
</feature>
<dbReference type="NCBIfam" id="NF038032">
    <property type="entry name" value="CehA_McbA_metalo"/>
    <property type="match status" value="1"/>
</dbReference>
<feature type="compositionally biased region" description="Basic and acidic residues" evidence="1">
    <location>
        <begin position="2143"/>
        <end position="2152"/>
    </location>
</feature>
<organism evidence="5 6">
    <name type="scientific">Butyrivibrio hungatei</name>
    <dbReference type="NCBI Taxonomy" id="185008"/>
    <lineage>
        <taxon>Bacteria</taxon>
        <taxon>Bacillati</taxon>
        <taxon>Bacillota</taxon>
        <taxon>Clostridia</taxon>
        <taxon>Lachnospirales</taxon>
        <taxon>Lachnospiraceae</taxon>
        <taxon>Butyrivibrio</taxon>
    </lineage>
</organism>
<feature type="region of interest" description="Disordered" evidence="1">
    <location>
        <begin position="2005"/>
        <end position="2227"/>
    </location>
</feature>
<feature type="transmembrane region" description="Helical" evidence="2">
    <location>
        <begin position="2237"/>
        <end position="2255"/>
    </location>
</feature>
<dbReference type="OrthoDB" id="9801679at2"/>
<feature type="compositionally biased region" description="Basic and acidic residues" evidence="1">
    <location>
        <begin position="217"/>
        <end position="233"/>
    </location>
</feature>
<evidence type="ECO:0000256" key="1">
    <source>
        <dbReference type="SAM" id="MobiDB-lite"/>
    </source>
</evidence>
<evidence type="ECO:0000259" key="4">
    <source>
        <dbReference type="Pfam" id="PF13290"/>
    </source>
</evidence>
<evidence type="ECO:0000256" key="3">
    <source>
        <dbReference type="SAM" id="SignalP"/>
    </source>
</evidence>
<dbReference type="RefSeq" id="WP_074463458.1">
    <property type="nucleotide sequence ID" value="NZ_FMUR01000027.1"/>
</dbReference>
<feature type="compositionally biased region" description="Low complexity" evidence="1">
    <location>
        <begin position="234"/>
        <end position="253"/>
    </location>
</feature>
<keyword evidence="2" id="KW-0812">Transmembrane</keyword>
<feature type="compositionally biased region" description="Polar residues" evidence="1">
    <location>
        <begin position="2199"/>
        <end position="2210"/>
    </location>
</feature>
<reference evidence="6" key="1">
    <citation type="submission" date="2016-10" db="EMBL/GenBank/DDBJ databases">
        <authorList>
            <person name="Varghese N."/>
            <person name="Submissions S."/>
        </authorList>
    </citation>
    <scope>NUCLEOTIDE SEQUENCE [LARGE SCALE GENOMIC DNA]</scope>
    <source>
        <strain evidence="6">XBD2006</strain>
    </source>
</reference>
<dbReference type="Gene3D" id="3.20.20.140">
    <property type="entry name" value="Metal-dependent hydrolases"/>
    <property type="match status" value="1"/>
</dbReference>
<dbReference type="GO" id="GO:0019901">
    <property type="term" value="F:protein kinase binding"/>
    <property type="evidence" value="ECO:0007669"/>
    <property type="project" value="TreeGrafter"/>
</dbReference>
<feature type="region of interest" description="Disordered" evidence="1">
    <location>
        <begin position="991"/>
        <end position="1010"/>
    </location>
</feature>
<feature type="domain" description="GH29D-like beta-sandwich" evidence="4">
    <location>
        <begin position="871"/>
        <end position="932"/>
    </location>
</feature>
<dbReference type="Pfam" id="PF13290">
    <property type="entry name" value="CHB_HEX_C_1"/>
    <property type="match status" value="2"/>
</dbReference>
<protein>
    <submittedName>
        <fullName evidence="5">Chitobiase/beta-hexosaminidase C-terminal domain-containing protein</fullName>
    </submittedName>
</protein>
<feature type="compositionally biased region" description="Basic and acidic residues" evidence="1">
    <location>
        <begin position="2212"/>
        <end position="2227"/>
    </location>
</feature>
<sequence>MRKAGRKALSLVLSVYMALSVGASDLSIASYAAEEPAKTNHLWTKVDLDKISADDSIAITMTNDTGTYVLSNALSTNSGPKVKVATVDGDTLSISEGNDSDYAWKITKNTVEVSSKDMDKSNTAPDEVEKNTLDSSSESDANKDNSDKKADNQDTSKSENPQGEKVEAGDKDKEADAEKTKSKTETDSNKPVEEKKATGAGTAEKSETQVPANADKTNSDKTVSDKDGTKKEAAASNGTATGTEASTAATSQADAEKDAKTSESEEKNKDKENTSVKEEYYTISAGNKFLYIIANNNGVRINDSKPKDDVGAKWKTDDGYLCAADSNGDVRYFGVFENKDFRSYKKSNGAIHNNIKGQTLAFYKLTDKAAAEGLLAPTASVKSGEAVESGTEITLSCATTGAKIYFNTNGTENFSEYKEPIKITEDTTIYAYSTKDNADSEKVSFAYTVKKGSKFTENTVAKLLTREFYDGDVVVVYYPADKKLMTAKEMTTLLGAKTGKFDCEDATPSENKTIDIKDKNALVLKVSVDENGKSTLKTEDGKYLTATVEKNGTKTNCALKLADSAEEYSTWTLQNVGDAADGKFILVNDKAKSESYKVALECYKNAFSSYGIGSDTSAFEVNFYALEEGEKVEKTESDKNTELIVAQWAGNANYDEAGIADKKVINGDLYSTNDMLDENAKYSVVVGGEKVKPYTSAKSSTTGSTSYYMGATGVVNNTDYIQMEFPTLGYADMKLSFRMRSSNTAVGAYQLQYSATGEDGSFKNFSEGSYSYKYTTYRDNKPSEVSGSKQISDGIAKTSLAPTNYVEFSFKIPDGANNKEKIYVRLVPATTLSAKGDKDAGKDGTNRIDTVIVSGHPVVSDKICGHVIADPASGEIEKGAKIALLTGTEGADIYYSINGAEEVKYDAGNKIAVSELPAIIRARAVKEGLKDSVTCVYQYTQAQVATVKATPNGGAIAANQKITLSTKTENAKIFYRYMTDEEIEKNVVESVEQQNAEEGSEPDAAQEEAHDDWVEYTQPFEAKELPAQIQVKAVKEGYSDSVVSTLKYTKRTNERENIYFGQVHAHTNISDGAGSLEDALSHASKVDNLDFIIITDHSNSIDNEGNSKITENVDTSENDEWTYAHNLVKKYSTDDFTCAYGYEMTWSNGLGHMNTFNTKGFQSRTQKDFSTYSTALNNYYAALRTAPDSISQFNHPGTTFGDFQDFAYYSEENDALITMIEVGNGEGAIGSSGYFPSYEYYTRALDKGWHVAPTNNQDNHKGLWGDANTARTVMLADTNSEEAIYDAMRNYRIYATEDNDLSIYYTLDNNVMGSILDKDTVGETVEIKADIKDPTDSAIGKVEVVVNGGQVIASQNVDKSEATVTFTVPSAYSYYYLKISEQDKDIAVTAPVWVGSVEACGINNAYTETVLPVAGESLDINVDLFNNEKTPLEIKDIEIELSDVDGKKVPVSKVTGAEAKVSEVASNGTASYKTSYVYNEAGQVTYEVTVHAMLGGIEKIYKDKFAVNYAVPKMVSNVIIDGTHYNDYVSGYYTGNVNAFINLCAKKNIRATVVKDNITSDMLKDCKLLVLSAPGKNNKEPSKVSHYSDDFIKMVKEYVAGGGSVIVCGLADYSDTKDCQTATEQNKILEAIGATIRMGSDEVCDDKNNGGQVYRMYPTVFNKESALLAGIKEGQKYSQYSGCSVDISGAKATNFVDEAEWLVNGFETTYSVDCKDGAGNSNGGALPNGVKGVKLDNDGKVTFIARQKTKAGGQIIVSGGVFLSDFEVKAEMDNNDSLPFANHTIVNNIIDGATVELETTTIAKARQGKMNEVFAVEGYVTSGTENQDTTFFDTIYIQDETGGMDIFPYATPGLKIGTKMRIVGYLAQYQGDLELKVLSAKELKADPKVWEPKAVDTKTAMDYDKLGGQLLKTTGDVTRVDYNADGTVAEFWLKDSSGAEAAIFIDGYIRSGSTGKNTVGDFVKKGAKVTAAGVLYKHPEGKSDVSVPVLRVRNCDDIVLAGKADNTKKGDKAGDKKTDDKKSDAVKDNKGTGDKKTDSAKDNKATGDKKTDSVKDNKATDNKKKDSAKDNKKSDNKNSDTVKDNKGKDNKQTDNKKSGSVKANKGTDNKKADNKKSESVKDNKNTDNKKTDNKKSESVNGKKKSDNTKKDNSVLGAKKKQSDNKAADSNKKDSSDNSTEAKSTDADNSSTENEDNKDSAQTADSQTDNGAEQDKQEDNGKKKEFKLPELPNIPKKFVAIGAGAVGVVALVIFVISHIAAGVSAGAAAGASAAAGAAAASGGKLAGLLSKLRHLFGKK</sequence>
<evidence type="ECO:0000313" key="5">
    <source>
        <dbReference type="EMBL" id="SCY56337.1"/>
    </source>
</evidence>
<evidence type="ECO:0000256" key="2">
    <source>
        <dbReference type="SAM" id="Phobius"/>
    </source>
</evidence>
<feature type="domain" description="GH29D-like beta-sandwich" evidence="4">
    <location>
        <begin position="383"/>
        <end position="443"/>
    </location>
</feature>
<accession>A0A1G5GY55</accession>
<keyword evidence="6" id="KW-1185">Reference proteome</keyword>
<dbReference type="InterPro" id="IPR059177">
    <property type="entry name" value="GH29D-like_dom"/>
</dbReference>
<evidence type="ECO:0000313" key="6">
    <source>
        <dbReference type="Proteomes" id="UP000183047"/>
    </source>
</evidence>
<gene>
    <name evidence="5" type="ORF">SAMN02910451_03099</name>
</gene>
<dbReference type="InterPro" id="IPR016195">
    <property type="entry name" value="Pol/histidinol_Pase-like"/>
</dbReference>
<keyword evidence="2" id="KW-1133">Transmembrane helix</keyword>
<dbReference type="Proteomes" id="UP000183047">
    <property type="component" value="Unassembled WGS sequence"/>
</dbReference>
<keyword evidence="3" id="KW-0732">Signal</keyword>
<dbReference type="InterPro" id="IPR004944">
    <property type="entry name" value="CDK5_activator"/>
</dbReference>
<keyword evidence="2" id="KW-0472">Membrane</keyword>
<feature type="signal peptide" evidence="3">
    <location>
        <begin position="1"/>
        <end position="23"/>
    </location>
</feature>
<dbReference type="GO" id="GO:0005737">
    <property type="term" value="C:cytoplasm"/>
    <property type="evidence" value="ECO:0007669"/>
    <property type="project" value="TreeGrafter"/>
</dbReference>
<name>A0A1G5GY55_9FIRM</name>
<dbReference type="PANTHER" id="PTHR23401">
    <property type="entry name" value="CYCLIN DEPENDANT KINASE-5 ACTIVATOR"/>
    <property type="match status" value="1"/>
</dbReference>
<feature type="region of interest" description="Disordered" evidence="1">
    <location>
        <begin position="113"/>
        <end position="275"/>
    </location>
</feature>
<dbReference type="PANTHER" id="PTHR23401:SF0">
    <property type="entry name" value="CYCLIN-DEPENDENT KINASE 5 ACTIVATOR"/>
    <property type="match status" value="1"/>
</dbReference>
<feature type="compositionally biased region" description="Basic and acidic residues" evidence="1">
    <location>
        <begin position="140"/>
        <end position="197"/>
    </location>
</feature>
<dbReference type="EMBL" id="FMUR01000027">
    <property type="protein sequence ID" value="SCY56337.1"/>
    <property type="molecule type" value="Genomic_DNA"/>
</dbReference>
<proteinExistence type="predicted"/>
<feature type="compositionally biased region" description="Basic and acidic residues" evidence="1">
    <location>
        <begin position="2160"/>
        <end position="2175"/>
    </location>
</feature>
<feature type="compositionally biased region" description="Basic and acidic residues" evidence="1">
    <location>
        <begin position="2005"/>
        <end position="2097"/>
    </location>
</feature>
<feature type="compositionally biased region" description="Basic and acidic residues" evidence="1">
    <location>
        <begin position="2105"/>
        <end position="2137"/>
    </location>
</feature>
<dbReference type="GO" id="GO:0061575">
    <property type="term" value="F:cyclin-dependent protein serine/threonine kinase activator activity"/>
    <property type="evidence" value="ECO:0007669"/>
    <property type="project" value="InterPro"/>
</dbReference>